<dbReference type="GO" id="GO:0009225">
    <property type="term" value="P:nucleotide-sugar metabolic process"/>
    <property type="evidence" value="ECO:0007669"/>
    <property type="project" value="InterPro"/>
</dbReference>
<comment type="catalytic activity">
    <reaction evidence="1 8">
        <text>dTDP-alpha-D-glucose = dTDP-4-dehydro-6-deoxy-alpha-D-glucose + H2O</text>
        <dbReference type="Rhea" id="RHEA:17221"/>
        <dbReference type="ChEBI" id="CHEBI:15377"/>
        <dbReference type="ChEBI" id="CHEBI:57477"/>
        <dbReference type="ChEBI" id="CHEBI:57649"/>
        <dbReference type="EC" id="4.2.1.46"/>
    </reaction>
</comment>
<evidence type="ECO:0000256" key="1">
    <source>
        <dbReference type="ARBA" id="ARBA00001539"/>
    </source>
</evidence>
<dbReference type="EC" id="4.2.1.46" evidence="4 8"/>
<dbReference type="OrthoDB" id="9801785at2"/>
<name>A0A2A9F1P7_9MICO</name>
<dbReference type="InterPro" id="IPR005888">
    <property type="entry name" value="dTDP_Gluc_deHydtase"/>
</dbReference>
<organism evidence="10 11">
    <name type="scientific">Isoptericola jiangsuensis</name>
    <dbReference type="NCBI Taxonomy" id="548579"/>
    <lineage>
        <taxon>Bacteria</taxon>
        <taxon>Bacillati</taxon>
        <taxon>Actinomycetota</taxon>
        <taxon>Actinomycetes</taxon>
        <taxon>Micrococcales</taxon>
        <taxon>Promicromonosporaceae</taxon>
        <taxon>Isoptericola</taxon>
    </lineage>
</organism>
<dbReference type="Gene3D" id="3.40.50.720">
    <property type="entry name" value="NAD(P)-binding Rossmann-like Domain"/>
    <property type="match status" value="1"/>
</dbReference>
<dbReference type="CDD" id="cd05246">
    <property type="entry name" value="dTDP_GD_SDR_e"/>
    <property type="match status" value="1"/>
</dbReference>
<evidence type="ECO:0000256" key="5">
    <source>
        <dbReference type="ARBA" id="ARBA00016977"/>
    </source>
</evidence>
<evidence type="ECO:0000313" key="11">
    <source>
        <dbReference type="Proteomes" id="UP000224130"/>
    </source>
</evidence>
<comment type="caution">
    <text evidence="10">The sequence shown here is derived from an EMBL/GenBank/DDBJ whole genome shotgun (WGS) entry which is preliminary data.</text>
</comment>
<keyword evidence="11" id="KW-1185">Reference proteome</keyword>
<evidence type="ECO:0000259" key="9">
    <source>
        <dbReference type="Pfam" id="PF16363"/>
    </source>
</evidence>
<dbReference type="Pfam" id="PF16363">
    <property type="entry name" value="GDP_Man_Dehyd"/>
    <property type="match status" value="1"/>
</dbReference>
<proteinExistence type="inferred from homology"/>
<dbReference type="NCBIfam" id="TIGR01181">
    <property type="entry name" value="dTDP_gluc_dehyt"/>
    <property type="match status" value="1"/>
</dbReference>
<comment type="cofactor">
    <cofactor evidence="2 8">
        <name>NAD(+)</name>
        <dbReference type="ChEBI" id="CHEBI:57540"/>
    </cofactor>
</comment>
<evidence type="ECO:0000256" key="8">
    <source>
        <dbReference type="RuleBase" id="RU004473"/>
    </source>
</evidence>
<keyword evidence="6" id="KW-0520">NAD</keyword>
<evidence type="ECO:0000313" key="10">
    <source>
        <dbReference type="EMBL" id="PFG44329.1"/>
    </source>
</evidence>
<reference evidence="10 11" key="1">
    <citation type="submission" date="2017-10" db="EMBL/GenBank/DDBJ databases">
        <title>Sequencing the genomes of 1000 actinobacteria strains.</title>
        <authorList>
            <person name="Klenk H.-P."/>
        </authorList>
    </citation>
    <scope>NUCLEOTIDE SEQUENCE [LARGE SCALE GENOMIC DNA]</scope>
    <source>
        <strain evidence="10 11">DSM 21863</strain>
    </source>
</reference>
<gene>
    <name evidence="10" type="ORF">ATJ88_3051</name>
</gene>
<keyword evidence="7 8" id="KW-0456">Lyase</keyword>
<accession>A0A2A9F1P7</accession>
<protein>
    <recommendedName>
        <fullName evidence="5 8">dTDP-glucose 4,6-dehydratase</fullName>
        <ecNumber evidence="4 8">4.2.1.46</ecNumber>
    </recommendedName>
</protein>
<dbReference type="PANTHER" id="PTHR43000">
    <property type="entry name" value="DTDP-D-GLUCOSE 4,6-DEHYDRATASE-RELATED"/>
    <property type="match status" value="1"/>
</dbReference>
<evidence type="ECO:0000256" key="7">
    <source>
        <dbReference type="ARBA" id="ARBA00023239"/>
    </source>
</evidence>
<dbReference type="SUPFAM" id="SSF51735">
    <property type="entry name" value="NAD(P)-binding Rossmann-fold domains"/>
    <property type="match status" value="1"/>
</dbReference>
<dbReference type="RefSeq" id="WP_098464550.1">
    <property type="nucleotide sequence ID" value="NZ_PDJJ01000001.1"/>
</dbReference>
<dbReference type="AlphaFoldDB" id="A0A2A9F1P7"/>
<sequence length="331" mass="36945">MRLLVTGGAGFIGANFTHQTVRERPDVAVTVLDALTYAGDRTSLDDVADSIRFVEGSIDDADLVDALVGECDVVVHFAAESHNDNSLDDPSPFVRTNLVGTFTLLEAVRRHRVRFHHISTDEVYGDLELDDPAKFTPETPYNPSSPYSSTKAGSDLLVRAWARSFGIEATISNCSNNYGPYQHVEKFIPRQVTNLIDGVRPRLYGAGLNVRDWIHVEDHNAAVWTILDKGRPGETYLIGADGETSNLDVVRALLEIFDLDADDFDHVADRPGHDLRYAIDASKVRDELGWTPRYTDFRAGLEATVRWYRDNEAWWRPHKAAVEARYAATGQ</sequence>
<dbReference type="GO" id="GO:0008460">
    <property type="term" value="F:dTDP-glucose 4,6-dehydratase activity"/>
    <property type="evidence" value="ECO:0007669"/>
    <property type="project" value="UniProtKB-EC"/>
</dbReference>
<dbReference type="Proteomes" id="UP000224130">
    <property type="component" value="Unassembled WGS sequence"/>
</dbReference>
<dbReference type="EMBL" id="PDJJ01000001">
    <property type="protein sequence ID" value="PFG44329.1"/>
    <property type="molecule type" value="Genomic_DNA"/>
</dbReference>
<evidence type="ECO:0000256" key="6">
    <source>
        <dbReference type="ARBA" id="ARBA00023027"/>
    </source>
</evidence>
<dbReference type="InterPro" id="IPR016040">
    <property type="entry name" value="NAD(P)-bd_dom"/>
</dbReference>
<feature type="domain" description="NAD(P)-binding" evidence="9">
    <location>
        <begin position="4"/>
        <end position="295"/>
    </location>
</feature>
<dbReference type="Gene3D" id="3.90.25.10">
    <property type="entry name" value="UDP-galactose 4-epimerase, domain 1"/>
    <property type="match status" value="1"/>
</dbReference>
<dbReference type="InterPro" id="IPR036291">
    <property type="entry name" value="NAD(P)-bd_dom_sf"/>
</dbReference>
<evidence type="ECO:0000256" key="3">
    <source>
        <dbReference type="ARBA" id="ARBA00008178"/>
    </source>
</evidence>
<comment type="similarity">
    <text evidence="3 8">Belongs to the NAD(P)-dependent epimerase/dehydratase family. dTDP-glucose dehydratase subfamily.</text>
</comment>
<evidence type="ECO:0000256" key="4">
    <source>
        <dbReference type="ARBA" id="ARBA00011990"/>
    </source>
</evidence>
<evidence type="ECO:0000256" key="2">
    <source>
        <dbReference type="ARBA" id="ARBA00001911"/>
    </source>
</evidence>